<evidence type="ECO:0008006" key="4">
    <source>
        <dbReference type="Google" id="ProtNLM"/>
    </source>
</evidence>
<keyword evidence="3" id="KW-1185">Reference proteome</keyword>
<protein>
    <recommendedName>
        <fullName evidence="4">CopL family metal-binding regulatory protein</fullName>
    </recommendedName>
</protein>
<dbReference type="EMBL" id="VYXP01000002">
    <property type="protein sequence ID" value="KAA9133163.1"/>
    <property type="molecule type" value="Genomic_DNA"/>
</dbReference>
<dbReference type="RefSeq" id="WP_150862724.1">
    <property type="nucleotide sequence ID" value="NZ_VYXP01000002.1"/>
</dbReference>
<evidence type="ECO:0000313" key="2">
    <source>
        <dbReference type="EMBL" id="KAA9133163.1"/>
    </source>
</evidence>
<feature type="compositionally biased region" description="Basic and acidic residues" evidence="1">
    <location>
        <begin position="44"/>
        <end position="61"/>
    </location>
</feature>
<dbReference type="AlphaFoldDB" id="A0A5N0TDJ6"/>
<evidence type="ECO:0000256" key="1">
    <source>
        <dbReference type="SAM" id="MobiDB-lite"/>
    </source>
</evidence>
<proteinExistence type="predicted"/>
<dbReference type="Proteomes" id="UP000325372">
    <property type="component" value="Unassembled WGS sequence"/>
</dbReference>
<evidence type="ECO:0000313" key="3">
    <source>
        <dbReference type="Proteomes" id="UP000325372"/>
    </source>
</evidence>
<organism evidence="2 3">
    <name type="scientific">Marinihelvus fidelis</name>
    <dbReference type="NCBI Taxonomy" id="2613842"/>
    <lineage>
        <taxon>Bacteria</taxon>
        <taxon>Pseudomonadati</taxon>
        <taxon>Pseudomonadota</taxon>
        <taxon>Gammaproteobacteria</taxon>
        <taxon>Chromatiales</taxon>
        <taxon>Wenzhouxiangellaceae</taxon>
        <taxon>Marinihelvus</taxon>
    </lineage>
</organism>
<sequence>MGFTSAVRIRHTLPAMKLFVCQILVLSMLVLGFESSADMANDGHPIDPEGSHHSEVMHDSPADPDGDPEPDNENCEHCCHGHCAGIGTRAAANSIAFAASGHAPGRAPHYQNFAQAPPTPPPNA</sequence>
<name>A0A5N0TDJ6_9GAMM</name>
<gene>
    <name evidence="2" type="ORF">F3N42_02035</name>
</gene>
<feature type="region of interest" description="Disordered" evidence="1">
    <location>
        <begin position="37"/>
        <end position="74"/>
    </location>
</feature>
<comment type="caution">
    <text evidence="2">The sequence shown here is derived from an EMBL/GenBank/DDBJ whole genome shotgun (WGS) entry which is preliminary data.</text>
</comment>
<reference evidence="2 3" key="1">
    <citation type="submission" date="2019-09" db="EMBL/GenBank/DDBJ databases">
        <title>Wenzhouxiangella sp. Genome sequencing and assembly.</title>
        <authorList>
            <person name="Zhang R."/>
        </authorList>
    </citation>
    <scope>NUCLEOTIDE SEQUENCE [LARGE SCALE GENOMIC DNA]</scope>
    <source>
        <strain evidence="2 3">W260</strain>
    </source>
</reference>
<accession>A0A5N0TDJ6</accession>
<feature type="compositionally biased region" description="Acidic residues" evidence="1">
    <location>
        <begin position="62"/>
        <end position="73"/>
    </location>
</feature>